<evidence type="ECO:0000313" key="3">
    <source>
        <dbReference type="EMBL" id="SFP47511.1"/>
    </source>
</evidence>
<reference evidence="3 4" key="1">
    <citation type="submission" date="2016-10" db="EMBL/GenBank/DDBJ databases">
        <authorList>
            <person name="de Groot N.N."/>
        </authorList>
    </citation>
    <scope>NUCLEOTIDE SEQUENCE [LARGE SCALE GENOMIC DNA]</scope>
    <source>
        <strain evidence="3 4">DSM 17073</strain>
    </source>
</reference>
<evidence type="ECO:0000313" key="2">
    <source>
        <dbReference type="EMBL" id="GEM01856.1"/>
    </source>
</evidence>
<gene>
    <name evidence="2" type="ORF">HHA03_13880</name>
    <name evidence="3" type="ORF">SAMN05421839_1238</name>
</gene>
<proteinExistence type="predicted"/>
<reference evidence="2 5" key="2">
    <citation type="submission" date="2019-07" db="EMBL/GenBank/DDBJ databases">
        <title>Whole genome shotgun sequence of Halolactibacillus halophilus NBRC 100868.</title>
        <authorList>
            <person name="Hosoyama A."/>
            <person name="Uohara A."/>
            <person name="Ohji S."/>
            <person name="Ichikawa N."/>
        </authorList>
    </citation>
    <scope>NUCLEOTIDE SEQUENCE [LARGE SCALE GENOMIC DNA]</scope>
    <source>
        <strain evidence="2 5">NBRC 100868</strain>
    </source>
</reference>
<keyword evidence="1" id="KW-0812">Transmembrane</keyword>
<keyword evidence="5" id="KW-1185">Reference proteome</keyword>
<dbReference type="EMBL" id="FOXC01000023">
    <property type="protein sequence ID" value="SFP47511.1"/>
    <property type="molecule type" value="Genomic_DNA"/>
</dbReference>
<feature type="transmembrane region" description="Helical" evidence="1">
    <location>
        <begin position="122"/>
        <end position="140"/>
    </location>
</feature>
<evidence type="ECO:0000313" key="5">
    <source>
        <dbReference type="Proteomes" id="UP000321547"/>
    </source>
</evidence>
<feature type="transmembrane region" description="Helical" evidence="1">
    <location>
        <begin position="53"/>
        <end position="74"/>
    </location>
</feature>
<dbReference type="EMBL" id="BJWI01000018">
    <property type="protein sequence ID" value="GEM01856.1"/>
    <property type="molecule type" value="Genomic_DNA"/>
</dbReference>
<dbReference type="STRING" id="306540.SAMN05421839_1238"/>
<dbReference type="OrthoDB" id="2974300at2"/>
<dbReference type="RefSeq" id="WP_089832449.1">
    <property type="nucleotide sequence ID" value="NZ_BJWI01000018.1"/>
</dbReference>
<protein>
    <submittedName>
        <fullName evidence="3">Uncharacterized protein</fullName>
    </submittedName>
</protein>
<name>A0A1I5QNA6_9BACI</name>
<dbReference type="AlphaFoldDB" id="A0A1I5QNA6"/>
<dbReference type="Proteomes" id="UP000321547">
    <property type="component" value="Unassembled WGS sequence"/>
</dbReference>
<evidence type="ECO:0000256" key="1">
    <source>
        <dbReference type="SAM" id="Phobius"/>
    </source>
</evidence>
<sequence length="176" mass="20038">MKKILTTLIISYIVILFDIELNGFDLLFDSVGYGFIAYSLYQYNQAEFTDLRIVLPIVGAVIAFIDALFFYNSTDILGSLSWSVMSIIHFLVVLEILKLLHSRAKSYQYQDLINGVENLRRSYQLIFGVSFGLNVFVLLLPNIVTGLAALVFIVLLIIAEVRIIFRINKFRTLEVA</sequence>
<dbReference type="Proteomes" id="UP000242243">
    <property type="component" value="Unassembled WGS sequence"/>
</dbReference>
<keyword evidence="1" id="KW-1133">Transmembrane helix</keyword>
<organism evidence="3 4">
    <name type="scientific">Halolactibacillus halophilus</name>
    <dbReference type="NCBI Taxonomy" id="306540"/>
    <lineage>
        <taxon>Bacteria</taxon>
        <taxon>Bacillati</taxon>
        <taxon>Bacillota</taxon>
        <taxon>Bacilli</taxon>
        <taxon>Bacillales</taxon>
        <taxon>Bacillaceae</taxon>
        <taxon>Halolactibacillus</taxon>
    </lineage>
</organism>
<feature type="transmembrane region" description="Helical" evidence="1">
    <location>
        <begin position="146"/>
        <end position="165"/>
    </location>
</feature>
<accession>A0A1I5QNA6</accession>
<feature type="transmembrane region" description="Helical" evidence="1">
    <location>
        <begin position="80"/>
        <end position="101"/>
    </location>
</feature>
<evidence type="ECO:0000313" key="4">
    <source>
        <dbReference type="Proteomes" id="UP000242243"/>
    </source>
</evidence>
<keyword evidence="1" id="KW-0472">Membrane</keyword>